<evidence type="ECO:0000313" key="2">
    <source>
        <dbReference type="EMBL" id="XCM39491.1"/>
    </source>
</evidence>
<feature type="chain" id="PRO_5043627723" description="Lipocalin-like domain-containing protein" evidence="1">
    <location>
        <begin position="27"/>
        <end position="172"/>
    </location>
</feature>
<proteinExistence type="predicted"/>
<evidence type="ECO:0000256" key="1">
    <source>
        <dbReference type="SAM" id="SignalP"/>
    </source>
</evidence>
<keyword evidence="1" id="KW-0732">Signal</keyword>
<protein>
    <recommendedName>
        <fullName evidence="3">Lipocalin-like domain-containing protein</fullName>
    </recommendedName>
</protein>
<gene>
    <name evidence="2" type="ORF">ABWT76_002427</name>
</gene>
<evidence type="ECO:0008006" key="3">
    <source>
        <dbReference type="Google" id="ProtNLM"/>
    </source>
</evidence>
<dbReference type="AlphaFoldDB" id="A0AAU8JLX9"/>
<sequence>MKFNPRKTLFFPSILGAILLSGLASTGGENAVQAIPLAENPAVISQVNEPPLQGYWQLDINVTAQTNNYSLSKYEIIAYFEQTGSEFSGKFFRTNNNACRETEISGTIEGDKVEWTVFYTGSCCGGASMKFEGVMVSPDRIEGKLSPVGNTPPNCSLWWADVVITRANYYWR</sequence>
<feature type="signal peptide" evidence="1">
    <location>
        <begin position="1"/>
        <end position="26"/>
    </location>
</feature>
<organism evidence="2">
    <name type="scientific">Planktothricoides raciborskii GIHE-MW2</name>
    <dbReference type="NCBI Taxonomy" id="2792601"/>
    <lineage>
        <taxon>Bacteria</taxon>
        <taxon>Bacillati</taxon>
        <taxon>Cyanobacteriota</taxon>
        <taxon>Cyanophyceae</taxon>
        <taxon>Oscillatoriophycideae</taxon>
        <taxon>Oscillatoriales</taxon>
        <taxon>Oscillatoriaceae</taxon>
        <taxon>Planktothricoides</taxon>
    </lineage>
</organism>
<name>A0AAU8JLX9_9CYAN</name>
<dbReference type="RefSeq" id="WP_054466955.1">
    <property type="nucleotide sequence ID" value="NZ_CP159837.1"/>
</dbReference>
<accession>A0AAU8JLX9</accession>
<dbReference type="EMBL" id="CP159837">
    <property type="protein sequence ID" value="XCM39491.1"/>
    <property type="molecule type" value="Genomic_DNA"/>
</dbReference>
<reference evidence="2" key="1">
    <citation type="submission" date="2024-07" db="EMBL/GenBank/DDBJ databases">
        <authorList>
            <person name="Kim Y.J."/>
            <person name="Jeong J.Y."/>
        </authorList>
    </citation>
    <scope>NUCLEOTIDE SEQUENCE</scope>
    <source>
        <strain evidence="2">GIHE-MW2</strain>
    </source>
</reference>